<protein>
    <submittedName>
        <fullName evidence="1">Uncharacterized protein</fullName>
    </submittedName>
</protein>
<dbReference type="PATRIC" id="fig|28125.4.peg.1625"/>
<evidence type="ECO:0000313" key="2">
    <source>
        <dbReference type="Proteomes" id="UP000070093"/>
    </source>
</evidence>
<sequence length="58" mass="7159">MNKIIKRRYNLVYCLRKKGVRCLSKERIIFFPYNQNPNAIRQISCLCREYHFHVQLEL</sequence>
<evidence type="ECO:0000313" key="1">
    <source>
        <dbReference type="EMBL" id="KXO15633.1"/>
    </source>
</evidence>
<accession>A0A137STA0</accession>
<dbReference type="AlphaFoldDB" id="A0A137STA0"/>
<name>A0A137STA0_9BACT</name>
<comment type="caution">
    <text evidence="1">The sequence shown here is derived from an EMBL/GenBank/DDBJ whole genome shotgun (WGS) entry which is preliminary data.</text>
</comment>
<dbReference type="STRING" id="28125.HMPREF3202_01636"/>
<reference evidence="1 2" key="1">
    <citation type="submission" date="2016-02" db="EMBL/GenBank/DDBJ databases">
        <authorList>
            <person name="Wen L."/>
            <person name="He K."/>
            <person name="Yang H."/>
        </authorList>
    </citation>
    <scope>NUCLEOTIDE SEQUENCE [LARGE SCALE GENOMIC DNA]</scope>
    <source>
        <strain evidence="1 2">GED7880</strain>
    </source>
</reference>
<organism evidence="1 2">
    <name type="scientific">Prevotella bivia</name>
    <dbReference type="NCBI Taxonomy" id="28125"/>
    <lineage>
        <taxon>Bacteria</taxon>
        <taxon>Pseudomonadati</taxon>
        <taxon>Bacteroidota</taxon>
        <taxon>Bacteroidia</taxon>
        <taxon>Bacteroidales</taxon>
        <taxon>Prevotellaceae</taxon>
        <taxon>Prevotella</taxon>
    </lineage>
</organism>
<gene>
    <name evidence="1" type="ORF">HMPREF3202_01636</name>
</gene>
<dbReference type="EMBL" id="LTAG01000097">
    <property type="protein sequence ID" value="KXO15633.1"/>
    <property type="molecule type" value="Genomic_DNA"/>
</dbReference>
<proteinExistence type="predicted"/>
<dbReference type="Proteomes" id="UP000070093">
    <property type="component" value="Unassembled WGS sequence"/>
</dbReference>